<keyword evidence="3" id="KW-1185">Reference proteome</keyword>
<dbReference type="AlphaFoldDB" id="A0A3D8RGM7"/>
<evidence type="ECO:0000313" key="2">
    <source>
        <dbReference type="EMBL" id="RDW73116.1"/>
    </source>
</evidence>
<reference evidence="2 3" key="1">
    <citation type="journal article" date="2018" name="IMA Fungus">
        <title>IMA Genome-F 9: Draft genome sequence of Annulohypoxylon stygium, Aspergillus mulundensis, Berkeleyomyces basicola (syn. Thielaviopsis basicola), Ceratocystis smalleyi, two Cercospora beticola strains, Coleophoma cylindrospora, Fusarium fracticaudum, Phialophora cf. hyalina, and Morchella septimelata.</title>
        <authorList>
            <person name="Wingfield B.D."/>
            <person name="Bills G.F."/>
            <person name="Dong Y."/>
            <person name="Huang W."/>
            <person name="Nel W.J."/>
            <person name="Swalarsk-Parry B.S."/>
            <person name="Vaghefi N."/>
            <person name="Wilken P.M."/>
            <person name="An Z."/>
            <person name="de Beer Z.W."/>
            <person name="De Vos L."/>
            <person name="Chen L."/>
            <person name="Duong T.A."/>
            <person name="Gao Y."/>
            <person name="Hammerbacher A."/>
            <person name="Kikkert J.R."/>
            <person name="Li Y."/>
            <person name="Li H."/>
            <person name="Li K."/>
            <person name="Li Q."/>
            <person name="Liu X."/>
            <person name="Ma X."/>
            <person name="Naidoo K."/>
            <person name="Pethybridge S.J."/>
            <person name="Sun J."/>
            <person name="Steenkamp E.T."/>
            <person name="van der Nest M.A."/>
            <person name="van Wyk S."/>
            <person name="Wingfield M.J."/>
            <person name="Xiong C."/>
            <person name="Yue Q."/>
            <person name="Zhang X."/>
        </authorList>
    </citation>
    <scope>NUCLEOTIDE SEQUENCE [LARGE SCALE GENOMIC DNA]</scope>
    <source>
        <strain evidence="2 3">BP6252</strain>
    </source>
</reference>
<name>A0A3D8RGM7_9HELO</name>
<dbReference type="Proteomes" id="UP000256645">
    <property type="component" value="Unassembled WGS sequence"/>
</dbReference>
<evidence type="ECO:0000313" key="3">
    <source>
        <dbReference type="Proteomes" id="UP000256645"/>
    </source>
</evidence>
<dbReference type="OrthoDB" id="199599at2759"/>
<sequence length="114" mass="12734">MADPDDIATETSVDLTADVRPPSSQAVAREERNQLEATELAQVRSNYERASSNRLPSTGNVATPKRPTKPVALLLYNVKNFWRHQVSVTVPHEACRDHLGMLNQLSEAKPEVWN</sequence>
<protein>
    <submittedName>
        <fullName evidence="2">Uncharacterized protein</fullName>
    </submittedName>
</protein>
<proteinExistence type="predicted"/>
<accession>A0A3D8RGM7</accession>
<dbReference type="STRING" id="1849047.A0A3D8RGM7"/>
<gene>
    <name evidence="2" type="ORF">BP6252_07023</name>
</gene>
<evidence type="ECO:0000256" key="1">
    <source>
        <dbReference type="SAM" id="MobiDB-lite"/>
    </source>
</evidence>
<dbReference type="EMBL" id="PDLM01000007">
    <property type="protein sequence ID" value="RDW73116.1"/>
    <property type="molecule type" value="Genomic_DNA"/>
</dbReference>
<comment type="caution">
    <text evidence="2">The sequence shown here is derived from an EMBL/GenBank/DDBJ whole genome shotgun (WGS) entry which is preliminary data.</text>
</comment>
<feature type="compositionally biased region" description="Polar residues" evidence="1">
    <location>
        <begin position="43"/>
        <end position="61"/>
    </location>
</feature>
<feature type="region of interest" description="Disordered" evidence="1">
    <location>
        <begin position="1"/>
        <end position="66"/>
    </location>
</feature>
<organism evidence="2 3">
    <name type="scientific">Coleophoma cylindrospora</name>
    <dbReference type="NCBI Taxonomy" id="1849047"/>
    <lineage>
        <taxon>Eukaryota</taxon>
        <taxon>Fungi</taxon>
        <taxon>Dikarya</taxon>
        <taxon>Ascomycota</taxon>
        <taxon>Pezizomycotina</taxon>
        <taxon>Leotiomycetes</taxon>
        <taxon>Helotiales</taxon>
        <taxon>Dermateaceae</taxon>
        <taxon>Coleophoma</taxon>
    </lineage>
</organism>